<reference evidence="2" key="1">
    <citation type="submission" date="2021-01" db="EMBL/GenBank/DDBJ databases">
        <authorList>
            <consortium name="Genoscope - CEA"/>
            <person name="William W."/>
        </authorList>
    </citation>
    <scope>NUCLEOTIDE SEQUENCE</scope>
</reference>
<dbReference type="Pfam" id="PF02493">
    <property type="entry name" value="MORN"/>
    <property type="match status" value="9"/>
</dbReference>
<proteinExistence type="predicted"/>
<dbReference type="Proteomes" id="UP000689195">
    <property type="component" value="Unassembled WGS sequence"/>
</dbReference>
<dbReference type="InterPro" id="IPR003409">
    <property type="entry name" value="MORN"/>
</dbReference>
<dbReference type="SMART" id="SM00015">
    <property type="entry name" value="IQ"/>
    <property type="match status" value="1"/>
</dbReference>
<dbReference type="InterPro" id="IPR000048">
    <property type="entry name" value="IQ_motif_EF-hand-BS"/>
</dbReference>
<dbReference type="OrthoDB" id="270720at2759"/>
<gene>
    <name evidence="2" type="ORF">PPENT_87.1.T0050243</name>
</gene>
<evidence type="ECO:0000256" key="1">
    <source>
        <dbReference type="ARBA" id="ARBA00022737"/>
    </source>
</evidence>
<evidence type="ECO:0008006" key="4">
    <source>
        <dbReference type="Google" id="ProtNLM"/>
    </source>
</evidence>
<dbReference type="PANTHER" id="PTHR23084">
    <property type="entry name" value="PHOSPHATIDYLINOSITOL-4-PHOSPHATE 5-KINASE RELATED"/>
    <property type="match status" value="1"/>
</dbReference>
<evidence type="ECO:0000313" key="2">
    <source>
        <dbReference type="EMBL" id="CAD8136624.1"/>
    </source>
</evidence>
<dbReference type="CDD" id="cd23767">
    <property type="entry name" value="IQCD"/>
    <property type="match status" value="1"/>
</dbReference>
<dbReference type="FunFam" id="2.20.110.10:FF:000002">
    <property type="entry name" value="Phosphatidylinositol 4-phosphate 5-kinase 8"/>
    <property type="match status" value="1"/>
</dbReference>
<name>A0A8S1SCY2_9CILI</name>
<organism evidence="2 3">
    <name type="scientific">Paramecium pentaurelia</name>
    <dbReference type="NCBI Taxonomy" id="43138"/>
    <lineage>
        <taxon>Eukaryota</taxon>
        <taxon>Sar</taxon>
        <taxon>Alveolata</taxon>
        <taxon>Ciliophora</taxon>
        <taxon>Intramacronucleata</taxon>
        <taxon>Oligohymenophorea</taxon>
        <taxon>Peniculida</taxon>
        <taxon>Parameciidae</taxon>
        <taxon>Paramecium</taxon>
    </lineage>
</organism>
<evidence type="ECO:0000313" key="3">
    <source>
        <dbReference type="Proteomes" id="UP000689195"/>
    </source>
</evidence>
<sequence>MIAKQKQLDLMFIENYCDLLNKYTTILFIYDTLLIIDIDIYKIFTFLEVWDHSAIIEYVVVVATSSQKSTSKSIQKNKMATIIQKYWRAYFVRKKLIYQKIIESIPQKSINTHEIVHQEQFESGISINQDEFQRETRQPYQFKGGAVYKGEWKGQARDGIGIQVWPDGAKYEGEWKHNKAQGKGKFTHSNGDTFDGDWENDMANGYGTYQHIDGAKYEGQWFNDKQHGYGYEVWPDGSSYQGFFQNSFKHGKGKYIWPTGQYYEGDWVYNKLCGYGVLVWPDGRKYEGEFQNNNMHGKGTYTWPDGRKYYGQYFNDQKHGYGIYEWNDGRRYEGEWEHGKQHGKGLYIVGELERTGQWLNGKRIKWDDEKKTHYKK</sequence>
<dbReference type="SMART" id="SM00698">
    <property type="entry name" value="MORN"/>
    <property type="match status" value="9"/>
</dbReference>
<dbReference type="EMBL" id="CAJJDO010000005">
    <property type="protein sequence ID" value="CAD8136624.1"/>
    <property type="molecule type" value="Genomic_DNA"/>
</dbReference>
<protein>
    <recommendedName>
        <fullName evidence="4">MORN repeat protein</fullName>
    </recommendedName>
</protein>
<dbReference type="PROSITE" id="PS50096">
    <property type="entry name" value="IQ"/>
    <property type="match status" value="1"/>
</dbReference>
<accession>A0A8S1SCY2</accession>
<dbReference type="AlphaFoldDB" id="A0A8S1SCY2"/>
<comment type="caution">
    <text evidence="2">The sequence shown here is derived from an EMBL/GenBank/DDBJ whole genome shotgun (WGS) entry which is preliminary data.</text>
</comment>
<keyword evidence="1" id="KW-0677">Repeat</keyword>
<dbReference type="PANTHER" id="PTHR23084:SF179">
    <property type="entry name" value="OS10G0565000 PROTEIN"/>
    <property type="match status" value="1"/>
</dbReference>
<keyword evidence="3" id="KW-1185">Reference proteome</keyword>